<organism evidence="2 3">
    <name type="scientific">Bradyrhizobium canariense</name>
    <dbReference type="NCBI Taxonomy" id="255045"/>
    <lineage>
        <taxon>Bacteria</taxon>
        <taxon>Pseudomonadati</taxon>
        <taxon>Pseudomonadota</taxon>
        <taxon>Alphaproteobacteria</taxon>
        <taxon>Hyphomicrobiales</taxon>
        <taxon>Nitrobacteraceae</taxon>
        <taxon>Bradyrhizobium</taxon>
    </lineage>
</organism>
<sequence length="486" mass="55411">MATLAQKLDIPGDFSMAERLYRPSPRRGWEGRLRDLEAQIRVDVEMLRYPVDPLPYNPREGMLEVAVIGAGQTGKAVAFGLERFGLHSVKVFDRNPAGLQGPWRNYARNHLLRTRKSETGGLHWGFPNLHFQRWCDLKFGEDYFRSIKKIPRLVWAEYLDWFGDVLKLPIEYNVNVSDIVWRPDLECFELETSKGITRAQFVVLCTGIESAGLQRFPQLVRENLPSQAYSHTMGDIPIDRLADRDVVVIGGGASAFDTANAALEAGARSVDLLIRRESLPPVHRVCLASRWHGYHRHYIELSDEMKWAYSLADLDLGVPPPRDTYYEAIRDNRFDIYGSAGIESIRYENGKIIGRYGGAEMRHDFMICGTGSRNSLADQRELQSVLPSVRLWKDGYIPNGHATHHELENSPYLGSALQFTPLHDRDHFVSRIYYLCSGVAHLSGFRCNLSGLQYAAERVCHDISRTLFIENEEEIKAAFDRHSGWE</sequence>
<evidence type="ECO:0000313" key="2">
    <source>
        <dbReference type="EMBL" id="SDT56289.1"/>
    </source>
</evidence>
<dbReference type="Gene3D" id="3.50.50.60">
    <property type="entry name" value="FAD/NAD(P)-binding domain"/>
    <property type="match status" value="1"/>
</dbReference>
<dbReference type="Pfam" id="PF13738">
    <property type="entry name" value="Pyr_redox_3"/>
    <property type="match status" value="1"/>
</dbReference>
<dbReference type="InterPro" id="IPR050982">
    <property type="entry name" value="Auxin_biosynth/cation_transpt"/>
</dbReference>
<dbReference type="PANTHER" id="PTHR43539">
    <property type="entry name" value="FLAVIN-BINDING MONOOXYGENASE-LIKE PROTEIN (AFU_ORTHOLOGUE AFUA_4G09220)"/>
    <property type="match status" value="1"/>
</dbReference>
<dbReference type="EMBL" id="LT629750">
    <property type="protein sequence ID" value="SDT56289.1"/>
    <property type="molecule type" value="Genomic_DNA"/>
</dbReference>
<gene>
    <name evidence="2" type="ORF">SAMN05444158_7060</name>
</gene>
<dbReference type="GO" id="GO:0050660">
    <property type="term" value="F:flavin adenine dinucleotide binding"/>
    <property type="evidence" value="ECO:0007669"/>
    <property type="project" value="TreeGrafter"/>
</dbReference>
<reference evidence="3" key="1">
    <citation type="submission" date="2016-10" db="EMBL/GenBank/DDBJ databases">
        <authorList>
            <person name="Varghese N."/>
            <person name="Submissions S."/>
        </authorList>
    </citation>
    <scope>NUCLEOTIDE SEQUENCE [LARGE SCALE GENOMIC DNA]</scope>
    <source>
        <strain evidence="3">GAS369</strain>
    </source>
</reference>
<dbReference type="GO" id="GO:0004497">
    <property type="term" value="F:monooxygenase activity"/>
    <property type="evidence" value="ECO:0007669"/>
    <property type="project" value="TreeGrafter"/>
</dbReference>
<dbReference type="Proteomes" id="UP000243904">
    <property type="component" value="Chromosome I"/>
</dbReference>
<keyword evidence="3" id="KW-1185">Reference proteome</keyword>
<evidence type="ECO:0000256" key="1">
    <source>
        <dbReference type="ARBA" id="ARBA00023002"/>
    </source>
</evidence>
<dbReference type="AlphaFoldDB" id="A0A1H2BEH4"/>
<protein>
    <submittedName>
        <fullName evidence="2">Pyridine nucleotide-disulphide oxidoreductase</fullName>
    </submittedName>
</protein>
<dbReference type="InterPro" id="IPR036188">
    <property type="entry name" value="FAD/NAD-bd_sf"/>
</dbReference>
<dbReference type="PRINTS" id="PR00368">
    <property type="entry name" value="FADPNR"/>
</dbReference>
<evidence type="ECO:0000313" key="3">
    <source>
        <dbReference type="Proteomes" id="UP000243904"/>
    </source>
</evidence>
<keyword evidence="1" id="KW-0560">Oxidoreductase</keyword>
<dbReference type="PANTHER" id="PTHR43539:SF91">
    <property type="entry name" value="FAD-DEPENDENT URATE HYDROXYLASE"/>
    <property type="match status" value="1"/>
</dbReference>
<proteinExistence type="predicted"/>
<accession>A0A1H2BEH4</accession>
<dbReference type="RefSeq" id="WP_100386598.1">
    <property type="nucleotide sequence ID" value="NZ_LT629750.1"/>
</dbReference>
<dbReference type="SUPFAM" id="SSF51905">
    <property type="entry name" value="FAD/NAD(P)-binding domain"/>
    <property type="match status" value="1"/>
</dbReference>
<name>A0A1H2BEH4_9BRAD</name>